<dbReference type="GO" id="GO:0034116">
    <property type="term" value="P:positive regulation of heterotypic cell-cell adhesion"/>
    <property type="evidence" value="ECO:0007669"/>
    <property type="project" value="TreeGrafter"/>
</dbReference>
<dbReference type="PANTHER" id="PTHR47221">
    <property type="entry name" value="FIBRINOGEN ALPHA CHAIN"/>
    <property type="match status" value="1"/>
</dbReference>
<dbReference type="SUPFAM" id="SSF56496">
    <property type="entry name" value="Fibrinogen C-terminal domain-like"/>
    <property type="match status" value="1"/>
</dbReference>
<keyword evidence="10" id="KW-0325">Glycoprotein</keyword>
<dbReference type="CTD" id="2266"/>
<feature type="domain" description="Fibrinogen C-terminal" evidence="13">
    <location>
        <begin position="167"/>
        <end position="411"/>
    </location>
</feature>
<protein>
    <submittedName>
        <fullName evidence="15">Fibrinogen gamma chain</fullName>
    </submittedName>
</protein>
<dbReference type="InterPro" id="IPR002181">
    <property type="entry name" value="Fibrinogen_a/b/g_C_dom"/>
</dbReference>
<evidence type="ECO:0000256" key="5">
    <source>
        <dbReference type="ARBA" id="ARBA00022729"/>
    </source>
</evidence>
<dbReference type="Gene3D" id="1.20.5.50">
    <property type="match status" value="1"/>
</dbReference>
<dbReference type="GO" id="GO:0072377">
    <property type="term" value="P:blood coagulation, common pathway"/>
    <property type="evidence" value="ECO:0007669"/>
    <property type="project" value="TreeGrafter"/>
</dbReference>
<evidence type="ECO:0000256" key="8">
    <source>
        <dbReference type="ARBA" id="ARBA00023084"/>
    </source>
</evidence>
<dbReference type="GO" id="GO:0030674">
    <property type="term" value="F:protein-macromolecule adaptor activity"/>
    <property type="evidence" value="ECO:0007669"/>
    <property type="project" value="TreeGrafter"/>
</dbReference>
<keyword evidence="8" id="KW-0094">Blood coagulation</keyword>
<evidence type="ECO:0000256" key="7">
    <source>
        <dbReference type="ARBA" id="ARBA00023054"/>
    </source>
</evidence>
<dbReference type="KEGG" id="asn:102378810"/>
<evidence type="ECO:0000256" key="1">
    <source>
        <dbReference type="ARBA" id="ARBA00004613"/>
    </source>
</evidence>
<dbReference type="RefSeq" id="XP_006034116.1">
    <property type="nucleotide sequence ID" value="XM_006034054.3"/>
</dbReference>
<dbReference type="PROSITE" id="PS00514">
    <property type="entry name" value="FIBRINOGEN_C_1"/>
    <property type="match status" value="1"/>
</dbReference>
<dbReference type="InterPro" id="IPR037579">
    <property type="entry name" value="FIB_ANG-like"/>
</dbReference>
<evidence type="ECO:0000313" key="15">
    <source>
        <dbReference type="RefSeq" id="XP_006034116.1"/>
    </source>
</evidence>
<dbReference type="STRING" id="38654.A0A1U7SAD2"/>
<dbReference type="Pfam" id="PF08702">
    <property type="entry name" value="Fib_alpha"/>
    <property type="match status" value="1"/>
</dbReference>
<evidence type="ECO:0000256" key="3">
    <source>
        <dbReference type="ARBA" id="ARBA00022696"/>
    </source>
</evidence>
<organism evidence="14 15">
    <name type="scientific">Alligator sinensis</name>
    <name type="common">Chinese alligator</name>
    <dbReference type="NCBI Taxonomy" id="38654"/>
    <lineage>
        <taxon>Eukaryota</taxon>
        <taxon>Metazoa</taxon>
        <taxon>Chordata</taxon>
        <taxon>Craniata</taxon>
        <taxon>Vertebrata</taxon>
        <taxon>Euteleostomi</taxon>
        <taxon>Archelosauria</taxon>
        <taxon>Archosauria</taxon>
        <taxon>Crocodylia</taxon>
        <taxon>Alligatoridae</taxon>
        <taxon>Alligatorinae</taxon>
        <taxon>Alligator</taxon>
    </lineage>
</organism>
<evidence type="ECO:0000313" key="14">
    <source>
        <dbReference type="Proteomes" id="UP000189705"/>
    </source>
</evidence>
<dbReference type="SMART" id="SM01212">
    <property type="entry name" value="Fib_alpha"/>
    <property type="match status" value="1"/>
</dbReference>
<dbReference type="GO" id="GO:0070527">
    <property type="term" value="P:platelet aggregation"/>
    <property type="evidence" value="ECO:0007669"/>
    <property type="project" value="TreeGrafter"/>
</dbReference>
<evidence type="ECO:0000259" key="13">
    <source>
        <dbReference type="PROSITE" id="PS51406"/>
    </source>
</evidence>
<dbReference type="Gene3D" id="4.10.530.10">
    <property type="entry name" value="Gamma-fibrinogen Carboxyl Terminal Fragment, domain 2"/>
    <property type="match status" value="1"/>
</dbReference>
<dbReference type="FunFam" id="4.10.530.10:FF:000002">
    <property type="entry name" value="Fibrinogen gamma chain"/>
    <property type="match status" value="1"/>
</dbReference>
<dbReference type="eggNOG" id="KOG2579">
    <property type="taxonomic scope" value="Eukaryota"/>
</dbReference>
<evidence type="ECO:0000256" key="10">
    <source>
        <dbReference type="ARBA" id="ARBA00023180"/>
    </source>
</evidence>
<dbReference type="NCBIfam" id="NF040941">
    <property type="entry name" value="GGGWT_bact"/>
    <property type="match status" value="1"/>
</dbReference>
<dbReference type="GO" id="GO:0005201">
    <property type="term" value="F:extracellular matrix structural constituent"/>
    <property type="evidence" value="ECO:0007669"/>
    <property type="project" value="TreeGrafter"/>
</dbReference>
<dbReference type="GO" id="GO:0005577">
    <property type="term" value="C:fibrinogen complex"/>
    <property type="evidence" value="ECO:0007669"/>
    <property type="project" value="InterPro"/>
</dbReference>
<dbReference type="InterPro" id="IPR036056">
    <property type="entry name" value="Fibrinogen-like_C"/>
</dbReference>
<dbReference type="GO" id="GO:0051258">
    <property type="term" value="P:protein polymerization"/>
    <property type="evidence" value="ECO:0007669"/>
    <property type="project" value="InterPro"/>
</dbReference>
<dbReference type="InterPro" id="IPR014716">
    <property type="entry name" value="Fibrinogen_a/b/g_C_1"/>
</dbReference>
<keyword evidence="2" id="KW-0964">Secreted</keyword>
<dbReference type="PROSITE" id="PS51406">
    <property type="entry name" value="FIBRINOGEN_C_2"/>
    <property type="match status" value="1"/>
</dbReference>
<dbReference type="FunFam" id="1.20.5.50:FF:000003">
    <property type="entry name" value="Fibrinogen gamma chain"/>
    <property type="match status" value="1"/>
</dbReference>
<keyword evidence="5 12" id="KW-0732">Signal</keyword>
<dbReference type="GeneID" id="102378810"/>
<dbReference type="InterPro" id="IPR012290">
    <property type="entry name" value="Fibrinogen_a/b/g_coil_dom"/>
</dbReference>
<dbReference type="Gene3D" id="3.90.215.10">
    <property type="entry name" value="Gamma Fibrinogen, chain A, domain 1"/>
    <property type="match status" value="1"/>
</dbReference>
<dbReference type="Proteomes" id="UP000189705">
    <property type="component" value="Unplaced"/>
</dbReference>
<sequence>MGLTLHNWATVPLLSLLFSSCTGYPPSKDNCCILDERFGSYCPTTCGIADFFSTYHTSVDRDLQIIEKLLQQINNSTAVTEQVIHHIRNIYPEEKTADPHVIDGFTQKSRKIIEEFIRYEATIINNEDVIQQLTNMYILNNNKITQLKQKIAQLEVKCQEPCKDTVQILDATGKDCQDIANKGVRKSGLYFIKPLKAKEQFLVYCEIDTSGNGWTVFQRRLDGSEDFNKNWVQYKEGFGHLSPDDQTEFWLGNEKIHLITSQSPIPYALRIELEDWDGQKRTADYAMFKVGPETDKFRITYGYFIGGDAGDAFDGVAFGIESSDKAFTSHNAMQFSTADNDNDRYEDNCAEQDGSGWWMNRCHAGHLNGKYYPGGRYTEKNSGTDNGIIWATWHDRWYSLKKTSMKIIPFTRLSIGEGQQQAGGVKQVGDV</sequence>
<evidence type="ECO:0000256" key="4">
    <source>
        <dbReference type="ARBA" id="ARBA00022723"/>
    </source>
</evidence>
<keyword evidence="14" id="KW-1185">Reference proteome</keyword>
<dbReference type="OrthoDB" id="10063010at2759"/>
<dbReference type="SUPFAM" id="SSF58010">
    <property type="entry name" value="Fibrinogen coiled-coil and central regions"/>
    <property type="match status" value="1"/>
</dbReference>
<dbReference type="GO" id="GO:0042730">
    <property type="term" value="P:fibrinolysis"/>
    <property type="evidence" value="ECO:0007669"/>
    <property type="project" value="TreeGrafter"/>
</dbReference>
<keyword evidence="3" id="KW-0356">Hemostasis</keyword>
<evidence type="ECO:0000256" key="12">
    <source>
        <dbReference type="SAM" id="SignalP"/>
    </source>
</evidence>
<evidence type="ECO:0000256" key="11">
    <source>
        <dbReference type="ARBA" id="ARBA00025974"/>
    </source>
</evidence>
<proteinExistence type="predicted"/>
<keyword evidence="9" id="KW-1015">Disulfide bond</keyword>
<evidence type="ECO:0000256" key="6">
    <source>
        <dbReference type="ARBA" id="ARBA00022837"/>
    </source>
</evidence>
<name>A0A1U7SAD2_ALLSI</name>
<gene>
    <name evidence="15" type="primary">FGG</name>
</gene>
<keyword evidence="4" id="KW-0479">Metal-binding</keyword>
<dbReference type="InterPro" id="IPR020837">
    <property type="entry name" value="Fibrinogen_CS"/>
</dbReference>
<feature type="chain" id="PRO_5010532778" evidence="12">
    <location>
        <begin position="24"/>
        <end position="431"/>
    </location>
</feature>
<accession>A0A1U7SAD2</accession>
<dbReference type="CDD" id="cd00087">
    <property type="entry name" value="FReD"/>
    <property type="match status" value="1"/>
</dbReference>
<reference evidence="15" key="1">
    <citation type="submission" date="2025-08" db="UniProtKB">
        <authorList>
            <consortium name="RefSeq"/>
        </authorList>
    </citation>
    <scope>IDENTIFICATION</scope>
</reference>
<evidence type="ECO:0000256" key="9">
    <source>
        <dbReference type="ARBA" id="ARBA00023157"/>
    </source>
</evidence>
<feature type="signal peptide" evidence="12">
    <location>
        <begin position="1"/>
        <end position="23"/>
    </location>
</feature>
<dbReference type="InParanoid" id="A0A1U7SAD2"/>
<keyword evidence="7" id="KW-0175">Coiled coil</keyword>
<dbReference type="FunFam" id="3.90.215.10:FF:000002">
    <property type="entry name" value="Fibrinogen gamma chain"/>
    <property type="match status" value="1"/>
</dbReference>
<dbReference type="GO" id="GO:0005102">
    <property type="term" value="F:signaling receptor binding"/>
    <property type="evidence" value="ECO:0007669"/>
    <property type="project" value="InterPro"/>
</dbReference>
<evidence type="ECO:0000256" key="2">
    <source>
        <dbReference type="ARBA" id="ARBA00022525"/>
    </source>
</evidence>
<keyword evidence="6" id="KW-0106">Calcium</keyword>
<comment type="subcellular location">
    <subcellularLocation>
        <location evidence="1">Secreted</location>
    </subcellularLocation>
</comment>
<dbReference type="AlphaFoldDB" id="A0A1U7SAD2"/>
<dbReference type="SMART" id="SM00186">
    <property type="entry name" value="FBG"/>
    <property type="match status" value="1"/>
</dbReference>
<dbReference type="Pfam" id="PF00147">
    <property type="entry name" value="Fibrinogen_C"/>
    <property type="match status" value="1"/>
</dbReference>
<dbReference type="GO" id="GO:0046872">
    <property type="term" value="F:metal ion binding"/>
    <property type="evidence" value="ECO:0007669"/>
    <property type="project" value="UniProtKB-KW"/>
</dbReference>
<comment type="subunit">
    <text evidence="11">Heterohexamer; disulfide linked. Contains 2 sets of 3 non-identical chains (alpha, beta and gamma). The 2 heterotrimers are in head to head conformation with the N-termini in a small central domain.</text>
</comment>
<dbReference type="PANTHER" id="PTHR47221:SF9">
    <property type="entry name" value="FIBRINOGEN GAMMA CHAIN"/>
    <property type="match status" value="1"/>
</dbReference>